<organism evidence="2 3">
    <name type="scientific">Leptomonas pyrrhocoris</name>
    <name type="common">Firebug parasite</name>
    <dbReference type="NCBI Taxonomy" id="157538"/>
    <lineage>
        <taxon>Eukaryota</taxon>
        <taxon>Discoba</taxon>
        <taxon>Euglenozoa</taxon>
        <taxon>Kinetoplastea</taxon>
        <taxon>Metakinetoplastina</taxon>
        <taxon>Trypanosomatida</taxon>
        <taxon>Trypanosomatidae</taxon>
        <taxon>Leishmaniinae</taxon>
        <taxon>Leptomonas</taxon>
    </lineage>
</organism>
<evidence type="ECO:0000313" key="3">
    <source>
        <dbReference type="Proteomes" id="UP000037923"/>
    </source>
</evidence>
<feature type="region of interest" description="Disordered" evidence="1">
    <location>
        <begin position="715"/>
        <end position="758"/>
    </location>
</feature>
<dbReference type="EMBL" id="LGTL01000012">
    <property type="protein sequence ID" value="KPA78843.1"/>
    <property type="molecule type" value="Genomic_DNA"/>
</dbReference>
<accession>A0A0M9FYY7</accession>
<dbReference type="GeneID" id="26906212"/>
<dbReference type="VEuPathDB" id="TriTrypDB:LpyrH10_12_1000"/>
<sequence length="892" mass="100320">MAEAVTALRENSERCVREFGASLMAAMALLGSVLNTPEQIVKKVPFEKLRETQAQMRRALQLEILQVMKMQTEAVARRLAERRNAEPQQENIDAHEELVIEDESSPYGRTHRYTIGREDVISILENEGVMEQAEIYLRLNEVYFHTLMAMIAGEVLNFGEQMKSYKPPMSLGLRLLRYFIIEPWNDFWSELWCIFSLARPSDIRTLKDAIRMTCAYLSATALNLELYFVPGGTYYFGTTLLLGLPVEEESLGLSINRMAGNALGCALGFMVYNNTHNLPQKIAMVLCFVFVQRCCKDHPLYGQTFLYSAAVTMASMVMTVSTQQLMTRLITSNYTIVAYMLCCMFIFPNNSIKICWGYRCKLTKVMSEVIDDVALTLRIRPDCYPTPMALDADNNEPASYPHRNTEAMQMCSQLNVQMSLAHRLLAMCDKWAPFAARQHVIRGSSPFPSAASAMIQFAHKRMVAHLRLLVFGVQLLHRPRCDPVFPATTARLLSGSVGDFLAEFAGCMRLVSQDFIDSLPASRKWSYPLMLHHASQLSRMRVRLSAIHVESFVIASKHLSKSTFGMQPEDYRLLRQETTMREATATPHTSELHVHAGDDEEEKGAHGNNAGAVNLGASSNVHGNLSFADRFLIARRLGASMMEDNTDPDALARLHESIYLPQPREGSFLGSGGGGGVSQKSFAYRAPLRETAVTPQDAFPFTQESAEYGIQQHLRDEAARTRKEEVEVGEGRKAEEDARQPVRGTSSPSSPVSPCKAIKPHPLERKVSRLILVPDHGPELEIPLYRGPAFTYVEDELATEKDTDFAAIMTILCSIYSLIVELEGLTGPVNTISTYQKELHESALAIGFIDKLSEKVTAYRQKIYDRYHFLTPSEEQRRPLHAQSDPFADWRF</sequence>
<name>A0A0M9FYY7_LEPPY</name>
<reference evidence="2 3" key="1">
    <citation type="submission" date="2015-07" db="EMBL/GenBank/DDBJ databases">
        <title>High-quality genome of monoxenous trypanosomatid Leptomonas pyrrhocoris.</title>
        <authorList>
            <person name="Flegontov P."/>
            <person name="Butenko A."/>
            <person name="Firsov S."/>
            <person name="Vlcek C."/>
            <person name="Logacheva M.D."/>
            <person name="Field M."/>
            <person name="Filatov D."/>
            <person name="Flegontova O."/>
            <person name="Gerasimov E."/>
            <person name="Jackson A.P."/>
            <person name="Kelly S."/>
            <person name="Opperdoes F."/>
            <person name="O'Reilly A."/>
            <person name="Votypka J."/>
            <person name="Yurchenko V."/>
            <person name="Lukes J."/>
        </authorList>
    </citation>
    <scope>NUCLEOTIDE SEQUENCE [LARGE SCALE GENOMIC DNA]</scope>
    <source>
        <strain evidence="2">H10</strain>
    </source>
</reference>
<feature type="compositionally biased region" description="Basic and acidic residues" evidence="1">
    <location>
        <begin position="715"/>
        <end position="740"/>
    </location>
</feature>
<feature type="compositionally biased region" description="Polar residues" evidence="1">
    <location>
        <begin position="743"/>
        <end position="752"/>
    </location>
</feature>
<dbReference type="RefSeq" id="XP_015657282.1">
    <property type="nucleotide sequence ID" value="XM_015804148.1"/>
</dbReference>
<dbReference type="Proteomes" id="UP000037923">
    <property type="component" value="Unassembled WGS sequence"/>
</dbReference>
<dbReference type="AlphaFoldDB" id="A0A0M9FYY7"/>
<gene>
    <name evidence="2" type="ORF">ABB37_05922</name>
</gene>
<protein>
    <submittedName>
        <fullName evidence="2">Uncharacterized protein</fullName>
    </submittedName>
</protein>
<evidence type="ECO:0000313" key="2">
    <source>
        <dbReference type="EMBL" id="KPA78843.1"/>
    </source>
</evidence>
<keyword evidence="3" id="KW-1185">Reference proteome</keyword>
<comment type="caution">
    <text evidence="2">The sequence shown here is derived from an EMBL/GenBank/DDBJ whole genome shotgun (WGS) entry which is preliminary data.</text>
</comment>
<proteinExistence type="predicted"/>
<evidence type="ECO:0000256" key="1">
    <source>
        <dbReference type="SAM" id="MobiDB-lite"/>
    </source>
</evidence>